<dbReference type="Gene3D" id="6.10.250.690">
    <property type="match status" value="1"/>
</dbReference>
<dbReference type="GO" id="GO:0000976">
    <property type="term" value="F:transcription cis-regulatory region binding"/>
    <property type="evidence" value="ECO:0007669"/>
    <property type="project" value="TreeGrafter"/>
</dbReference>
<keyword evidence="2" id="KW-0902">Two-component regulatory system</keyword>
<dbReference type="AlphaFoldDB" id="D1AZ20"/>
<dbReference type="InterPro" id="IPR001867">
    <property type="entry name" value="OmpR/PhoB-type_DNA-bd"/>
</dbReference>
<feature type="domain" description="OmpR/PhoB-type" evidence="9">
    <location>
        <begin position="126"/>
        <end position="221"/>
    </location>
</feature>
<gene>
    <name evidence="10" type="ordered locus">Sdel_0120</name>
</gene>
<evidence type="ECO:0000259" key="8">
    <source>
        <dbReference type="PROSITE" id="PS50110"/>
    </source>
</evidence>
<dbReference type="Pfam" id="PF00072">
    <property type="entry name" value="Response_reg"/>
    <property type="match status" value="1"/>
</dbReference>
<evidence type="ECO:0000313" key="11">
    <source>
        <dbReference type="Proteomes" id="UP000002222"/>
    </source>
</evidence>
<evidence type="ECO:0000256" key="6">
    <source>
        <dbReference type="PROSITE-ProRule" id="PRU00169"/>
    </source>
</evidence>
<keyword evidence="3" id="KW-0805">Transcription regulation</keyword>
<dbReference type="GO" id="GO:0032993">
    <property type="term" value="C:protein-DNA complex"/>
    <property type="evidence" value="ECO:0007669"/>
    <property type="project" value="TreeGrafter"/>
</dbReference>
<dbReference type="CDD" id="cd00383">
    <property type="entry name" value="trans_reg_C"/>
    <property type="match status" value="1"/>
</dbReference>
<evidence type="ECO:0000259" key="9">
    <source>
        <dbReference type="PROSITE" id="PS51755"/>
    </source>
</evidence>
<feature type="DNA-binding region" description="OmpR/PhoB-type" evidence="7">
    <location>
        <begin position="126"/>
        <end position="221"/>
    </location>
</feature>
<sequence>MSYRVLILEDNTLLLQTLEDFLLEHAFICTLVKSGKEALEACYQNSFDLYLVDVKVPDINGFEVLNALRHSGDRTPAIFITSLNDQESLTKGFLLGGDDYIKKPFDLQELLLRMKAILTRTKGFVDDWLIIDDEYKLNLARKRLFKGNVELDLNLKDFELLYLLVKERGHVITKEMIHNHLWNSCEEINEGSVRVYINNLKKIFGKETIVNIRSIGYRFEK</sequence>
<dbReference type="InterPro" id="IPR001789">
    <property type="entry name" value="Sig_transdc_resp-reg_receiver"/>
</dbReference>
<protein>
    <submittedName>
        <fullName evidence="10">Response regulator receiver</fullName>
    </submittedName>
</protein>
<evidence type="ECO:0000256" key="4">
    <source>
        <dbReference type="ARBA" id="ARBA00023125"/>
    </source>
</evidence>
<dbReference type="RefSeq" id="WP_012855924.1">
    <property type="nucleotide sequence ID" value="NC_013512.1"/>
</dbReference>
<dbReference type="SUPFAM" id="SSF52172">
    <property type="entry name" value="CheY-like"/>
    <property type="match status" value="1"/>
</dbReference>
<evidence type="ECO:0000313" key="10">
    <source>
        <dbReference type="EMBL" id="ACZ11158.1"/>
    </source>
</evidence>
<dbReference type="GO" id="GO:0000156">
    <property type="term" value="F:phosphorelay response regulator activity"/>
    <property type="evidence" value="ECO:0007669"/>
    <property type="project" value="TreeGrafter"/>
</dbReference>
<keyword evidence="5" id="KW-0804">Transcription</keyword>
<keyword evidence="4 7" id="KW-0238">DNA-binding</keyword>
<dbReference type="eggNOG" id="COG0745">
    <property type="taxonomic scope" value="Bacteria"/>
</dbReference>
<name>D1AZ20_SULD5</name>
<keyword evidence="1 6" id="KW-0597">Phosphoprotein</keyword>
<dbReference type="GO" id="GO:0005829">
    <property type="term" value="C:cytosol"/>
    <property type="evidence" value="ECO:0007669"/>
    <property type="project" value="TreeGrafter"/>
</dbReference>
<dbReference type="GO" id="GO:0006355">
    <property type="term" value="P:regulation of DNA-templated transcription"/>
    <property type="evidence" value="ECO:0007669"/>
    <property type="project" value="InterPro"/>
</dbReference>
<feature type="domain" description="Response regulatory" evidence="8">
    <location>
        <begin position="4"/>
        <end position="118"/>
    </location>
</feature>
<evidence type="ECO:0000256" key="7">
    <source>
        <dbReference type="PROSITE-ProRule" id="PRU01091"/>
    </source>
</evidence>
<dbReference type="PANTHER" id="PTHR48111">
    <property type="entry name" value="REGULATOR OF RPOS"/>
    <property type="match status" value="1"/>
</dbReference>
<dbReference type="EMBL" id="CP001816">
    <property type="protein sequence ID" value="ACZ11158.1"/>
    <property type="molecule type" value="Genomic_DNA"/>
</dbReference>
<dbReference type="HOGENOM" id="CLU_000445_30_3_7"/>
<reference evidence="10 11" key="2">
    <citation type="journal article" date="2010" name="Stand. Genomic Sci.">
        <title>Complete genome sequence of Sulfurospirillum deleyianum type strain (5175).</title>
        <authorList>
            <person name="Sikorski J."/>
            <person name="Lapidus A."/>
            <person name="Copeland A."/>
            <person name="Glavina Del Rio T."/>
            <person name="Nolan M."/>
            <person name="Lucas S."/>
            <person name="Chen F."/>
            <person name="Tice H."/>
            <person name="Cheng J.F."/>
            <person name="Saunders E."/>
            <person name="Bruce D."/>
            <person name="Goodwin L."/>
            <person name="Pitluck S."/>
            <person name="Ovchinnikova G."/>
            <person name="Pati A."/>
            <person name="Ivanova N."/>
            <person name="Mavromatis K."/>
            <person name="Chen A."/>
            <person name="Palaniappan K."/>
            <person name="Chain P."/>
            <person name="Land M."/>
            <person name="Hauser L."/>
            <person name="Chang Y.J."/>
            <person name="Jeffries C.D."/>
            <person name="Brettin T."/>
            <person name="Detter J.C."/>
            <person name="Han C."/>
            <person name="Rohde M."/>
            <person name="Lang E."/>
            <person name="Spring S."/>
            <person name="Goker M."/>
            <person name="Bristow J."/>
            <person name="Eisen J.A."/>
            <person name="Markowitz V."/>
            <person name="Hugenholtz P."/>
            <person name="Kyrpides N.C."/>
            <person name="Klenk H.P."/>
        </authorList>
    </citation>
    <scope>NUCLEOTIDE SEQUENCE [LARGE SCALE GENOMIC DNA]</scope>
    <source>
        <strain evidence="11">ATCC 51133 / DSM 6946 / 5175</strain>
    </source>
</reference>
<evidence type="ECO:0000256" key="3">
    <source>
        <dbReference type="ARBA" id="ARBA00023015"/>
    </source>
</evidence>
<dbReference type="KEGG" id="sdl:Sdel_0120"/>
<evidence type="ECO:0000256" key="2">
    <source>
        <dbReference type="ARBA" id="ARBA00023012"/>
    </source>
</evidence>
<dbReference type="Gene3D" id="3.40.50.2300">
    <property type="match status" value="1"/>
</dbReference>
<accession>D1AZ20</accession>
<keyword evidence="11" id="KW-1185">Reference proteome</keyword>
<dbReference type="OrthoDB" id="8912111at2"/>
<proteinExistence type="predicted"/>
<dbReference type="InterPro" id="IPR011006">
    <property type="entry name" value="CheY-like_superfamily"/>
</dbReference>
<evidence type="ECO:0000256" key="5">
    <source>
        <dbReference type="ARBA" id="ARBA00023163"/>
    </source>
</evidence>
<dbReference type="Pfam" id="PF00486">
    <property type="entry name" value="Trans_reg_C"/>
    <property type="match status" value="1"/>
</dbReference>
<dbReference type="InterPro" id="IPR036388">
    <property type="entry name" value="WH-like_DNA-bd_sf"/>
</dbReference>
<feature type="modified residue" description="4-aspartylphosphate" evidence="6">
    <location>
        <position position="53"/>
    </location>
</feature>
<dbReference type="PROSITE" id="PS50110">
    <property type="entry name" value="RESPONSE_REGULATORY"/>
    <property type="match status" value="1"/>
</dbReference>
<dbReference type="InterPro" id="IPR039420">
    <property type="entry name" value="WalR-like"/>
</dbReference>
<reference evidence="11" key="1">
    <citation type="submission" date="2009-11" db="EMBL/GenBank/DDBJ databases">
        <title>The complete genome of Sulfurospirillum deleyianum DSM 6946.</title>
        <authorList>
            <consortium name="US DOE Joint Genome Institute (JGI-PGF)"/>
            <person name="Lucas S."/>
            <person name="Copeland A."/>
            <person name="Lapidus A."/>
            <person name="Glavina del Rio T."/>
            <person name="Dalin E."/>
            <person name="Tice H."/>
            <person name="Bruce D."/>
            <person name="Goodwin L."/>
            <person name="Pitluck S."/>
            <person name="Kyrpides N."/>
            <person name="Mavromatis K."/>
            <person name="Ivanova N."/>
            <person name="Ovchinnikova G."/>
            <person name="Munk A.C."/>
            <person name="Lu M."/>
            <person name="Brettin T."/>
            <person name="Detter J.C."/>
            <person name="Han C."/>
            <person name="Tapia R."/>
            <person name="Larimer F."/>
            <person name="Land M."/>
            <person name="Hauser L."/>
            <person name="Markowitz V."/>
            <person name="Cheng J.F."/>
            <person name="Hugenholtz P."/>
            <person name="Woyke T."/>
            <person name="Wu D."/>
            <person name="Aumann P."/>
            <person name="Schneider S."/>
            <person name="Lang E."/>
            <person name="Spring S."/>
            <person name="Klenk H.P."/>
            <person name="Eisen J.A."/>
        </authorList>
    </citation>
    <scope>NUCLEOTIDE SEQUENCE [LARGE SCALE GENOMIC DNA]</scope>
    <source>
        <strain evidence="11">ATCC 51133 / DSM 6946 / 5175</strain>
    </source>
</reference>
<evidence type="ECO:0000256" key="1">
    <source>
        <dbReference type="ARBA" id="ARBA00022553"/>
    </source>
</evidence>
<dbReference type="PROSITE" id="PS51755">
    <property type="entry name" value="OMPR_PHOB"/>
    <property type="match status" value="1"/>
</dbReference>
<dbReference type="SMART" id="SM00862">
    <property type="entry name" value="Trans_reg_C"/>
    <property type="match status" value="1"/>
</dbReference>
<organism evidence="10 11">
    <name type="scientific">Sulfurospirillum deleyianum (strain ATCC 51133 / DSM 6946 / 5175)</name>
    <dbReference type="NCBI Taxonomy" id="525898"/>
    <lineage>
        <taxon>Bacteria</taxon>
        <taxon>Pseudomonadati</taxon>
        <taxon>Campylobacterota</taxon>
        <taxon>Epsilonproteobacteria</taxon>
        <taxon>Campylobacterales</taxon>
        <taxon>Sulfurospirillaceae</taxon>
        <taxon>Sulfurospirillum</taxon>
    </lineage>
</organism>
<dbReference type="PANTHER" id="PTHR48111:SF1">
    <property type="entry name" value="TWO-COMPONENT RESPONSE REGULATOR ORR33"/>
    <property type="match status" value="1"/>
</dbReference>
<dbReference type="Proteomes" id="UP000002222">
    <property type="component" value="Chromosome"/>
</dbReference>
<dbReference type="STRING" id="525898.Sdel_0120"/>
<dbReference type="SMART" id="SM00448">
    <property type="entry name" value="REC"/>
    <property type="match status" value="1"/>
</dbReference>
<dbReference type="Gene3D" id="1.10.10.10">
    <property type="entry name" value="Winged helix-like DNA-binding domain superfamily/Winged helix DNA-binding domain"/>
    <property type="match status" value="1"/>
</dbReference>